<keyword evidence="3" id="KW-0325">Glycoprotein</keyword>
<evidence type="ECO:0000256" key="4">
    <source>
        <dbReference type="ARBA" id="ARBA00023295"/>
    </source>
</evidence>
<dbReference type="KEGG" id="adin:H7849_10905"/>
<dbReference type="AlphaFoldDB" id="A0A7G8BQV0"/>
<reference evidence="8 9" key="1">
    <citation type="submission" date="2020-08" db="EMBL/GenBank/DDBJ databases">
        <title>Edaphobacter telluris sp. nov. and Acidobacterium dinghuensis sp. nov., two acidobacteria isolated from forest soil.</title>
        <authorList>
            <person name="Fu J."/>
            <person name="Qiu L."/>
        </authorList>
    </citation>
    <scope>NUCLEOTIDE SEQUENCE [LARGE SCALE GENOMIC DNA]</scope>
    <source>
        <strain evidence="8">4Y35</strain>
    </source>
</reference>
<accession>A0A7G8BQV0</accession>
<dbReference type="EMBL" id="CP060394">
    <property type="protein sequence ID" value="QNI34920.1"/>
    <property type="molecule type" value="Genomic_DNA"/>
</dbReference>
<evidence type="ECO:0000256" key="1">
    <source>
        <dbReference type="ARBA" id="ARBA00006285"/>
    </source>
</evidence>
<evidence type="ECO:0000313" key="9">
    <source>
        <dbReference type="Proteomes" id="UP000515312"/>
    </source>
</evidence>
<dbReference type="GO" id="GO:0006689">
    <property type="term" value="P:ganglioside catabolic process"/>
    <property type="evidence" value="ECO:0007669"/>
    <property type="project" value="TreeGrafter"/>
</dbReference>
<dbReference type="Gene3D" id="3.20.20.80">
    <property type="entry name" value="Glycosidases"/>
    <property type="match status" value="1"/>
</dbReference>
<feature type="active site" description="Proton donor" evidence="5">
    <location>
        <position position="304"/>
    </location>
</feature>
<proteinExistence type="inferred from homology"/>
<evidence type="ECO:0000256" key="3">
    <source>
        <dbReference type="ARBA" id="ARBA00023180"/>
    </source>
</evidence>
<protein>
    <submittedName>
        <fullName evidence="8">Family 20 glycosylhydrolase</fullName>
    </submittedName>
</protein>
<dbReference type="SUPFAM" id="SSF51445">
    <property type="entry name" value="(Trans)glycosidases"/>
    <property type="match status" value="1"/>
</dbReference>
<dbReference type="GO" id="GO:0030203">
    <property type="term" value="P:glycosaminoglycan metabolic process"/>
    <property type="evidence" value="ECO:0007669"/>
    <property type="project" value="TreeGrafter"/>
</dbReference>
<dbReference type="InterPro" id="IPR029018">
    <property type="entry name" value="Hex-like_dom2"/>
</dbReference>
<feature type="domain" description="Glycoside hydrolase family 20 catalytic" evidence="6">
    <location>
        <begin position="148"/>
        <end position="458"/>
    </location>
</feature>
<dbReference type="GO" id="GO:0005975">
    <property type="term" value="P:carbohydrate metabolic process"/>
    <property type="evidence" value="ECO:0007669"/>
    <property type="project" value="InterPro"/>
</dbReference>
<comment type="similarity">
    <text evidence="1">Belongs to the glycosyl hydrolase 20 family.</text>
</comment>
<dbReference type="SUPFAM" id="SSF55545">
    <property type="entry name" value="beta-N-acetylhexosaminidase-like domain"/>
    <property type="match status" value="1"/>
</dbReference>
<dbReference type="InterPro" id="IPR029019">
    <property type="entry name" value="HEX_eukaryotic_N"/>
</dbReference>
<dbReference type="GO" id="GO:0004563">
    <property type="term" value="F:beta-N-acetylhexosaminidase activity"/>
    <property type="evidence" value="ECO:0007669"/>
    <property type="project" value="InterPro"/>
</dbReference>
<evidence type="ECO:0000259" key="7">
    <source>
        <dbReference type="Pfam" id="PF14845"/>
    </source>
</evidence>
<organism evidence="8 9">
    <name type="scientific">Alloacidobacterium dinghuense</name>
    <dbReference type="NCBI Taxonomy" id="2763107"/>
    <lineage>
        <taxon>Bacteria</taxon>
        <taxon>Pseudomonadati</taxon>
        <taxon>Acidobacteriota</taxon>
        <taxon>Terriglobia</taxon>
        <taxon>Terriglobales</taxon>
        <taxon>Acidobacteriaceae</taxon>
        <taxon>Alloacidobacterium</taxon>
    </lineage>
</organism>
<dbReference type="Pfam" id="PF14845">
    <property type="entry name" value="Glycohydro_20b2"/>
    <property type="match status" value="1"/>
</dbReference>
<feature type="domain" description="Beta-hexosaminidase eukaryotic type N-terminal" evidence="7">
    <location>
        <begin position="14"/>
        <end position="127"/>
    </location>
</feature>
<evidence type="ECO:0000256" key="2">
    <source>
        <dbReference type="ARBA" id="ARBA00022801"/>
    </source>
</evidence>
<evidence type="ECO:0000313" key="8">
    <source>
        <dbReference type="EMBL" id="QNI34920.1"/>
    </source>
</evidence>
<evidence type="ECO:0000256" key="5">
    <source>
        <dbReference type="PIRSR" id="PIRSR625705-1"/>
    </source>
</evidence>
<dbReference type="PANTHER" id="PTHR22600">
    <property type="entry name" value="BETA-HEXOSAMINIDASE"/>
    <property type="match status" value="1"/>
</dbReference>
<name>A0A7G8BQV0_9BACT</name>
<dbReference type="InterPro" id="IPR017853">
    <property type="entry name" value="GH"/>
</dbReference>
<sequence>MSAQTTLPSFNNTLMPQPEKLTVGQGGLVVTSSFSVAAPQFRDERLDGAIGRMLHRLEYQTGVPIGKDILKDPANAALVIDVKDAGEAVQSVDEDESYSLNVTATGAKLQANTVVGALRGMETLLQLVQANHTGYFIPAVSIEDTPRFRWRGLLIDVGRHFEPVSVIERTLDGLAAVKLNVFHWHLTDDQGFRIESKLYPKLTGVGSDGLYYTQEQAKEVVAYARARGIRVVPEFDMPGHSVSWFVGYPEISSGPGPYKIRREFGISDEAMDPTRDSTYRFLDGFIGEMATIFPDPYLHIGGDESNGAQWKGNPRIVEFMHKHDMKDTAALQAYFNRHLLKILEKHHKHMVGWDEVLNPGLPKDVVVQSWRGEASLAAGAKQGYQGILSAPYYLDAMKSAEQHYLADPLPSNSDLTPQQRSLILGGEVCMWGEQLYERTIDSRIWPRTAAMAERFWSPENVRDVNDMYRRLDVMSVRLETFGLTHLTQEDVGLRALTGTTGIDAMRVFASVLEPVSFHERYEGQHTSQLTPLDRLVDAVRPDPPSRHEMEVLVRVFLENPSQHSGEQHRLLAIFAEWTTAGSKVQQLVVASPLLAEDATERVQQFAQLAEIGSQAVAHLASASPAPTGWKQSSLATLDAAQKPQGLVRFTVLGPLRDLVNATQ</sequence>
<evidence type="ECO:0000259" key="6">
    <source>
        <dbReference type="Pfam" id="PF00728"/>
    </source>
</evidence>
<dbReference type="Pfam" id="PF00728">
    <property type="entry name" value="Glyco_hydro_20"/>
    <property type="match status" value="1"/>
</dbReference>
<dbReference type="Gene3D" id="3.30.379.10">
    <property type="entry name" value="Chitobiase/beta-hexosaminidase domain 2-like"/>
    <property type="match status" value="1"/>
</dbReference>
<keyword evidence="2 8" id="KW-0378">Hydrolase</keyword>
<dbReference type="InterPro" id="IPR025705">
    <property type="entry name" value="Beta_hexosaminidase_sua/sub"/>
</dbReference>
<dbReference type="PRINTS" id="PR00738">
    <property type="entry name" value="GLHYDRLASE20"/>
</dbReference>
<dbReference type="GO" id="GO:0016020">
    <property type="term" value="C:membrane"/>
    <property type="evidence" value="ECO:0007669"/>
    <property type="project" value="TreeGrafter"/>
</dbReference>
<keyword evidence="4" id="KW-0326">Glycosidase</keyword>
<dbReference type="Proteomes" id="UP000515312">
    <property type="component" value="Chromosome"/>
</dbReference>
<dbReference type="PANTHER" id="PTHR22600:SF21">
    <property type="entry name" value="BETA-HEXOSAMINIDASE A"/>
    <property type="match status" value="1"/>
</dbReference>
<keyword evidence="9" id="KW-1185">Reference proteome</keyword>
<gene>
    <name evidence="8" type="ORF">H7849_10905</name>
</gene>
<dbReference type="InterPro" id="IPR015883">
    <property type="entry name" value="Glyco_hydro_20_cat"/>
</dbReference>
<dbReference type="GO" id="GO:0005764">
    <property type="term" value="C:lysosome"/>
    <property type="evidence" value="ECO:0007669"/>
    <property type="project" value="TreeGrafter"/>
</dbReference>